<feature type="signal peptide" evidence="4">
    <location>
        <begin position="1"/>
        <end position="24"/>
    </location>
</feature>
<keyword evidence="4" id="KW-0732">Signal</keyword>
<gene>
    <name evidence="5" type="ORF">Cvel_1546</name>
</gene>
<feature type="chain" id="PRO_5005192370" evidence="4">
    <location>
        <begin position="25"/>
        <end position="824"/>
    </location>
</feature>
<keyword evidence="1" id="KW-0175">Coiled coil</keyword>
<reference evidence="5" key="1">
    <citation type="submission" date="2014-11" db="EMBL/GenBank/DDBJ databases">
        <authorList>
            <person name="Otto D Thomas"/>
            <person name="Naeem Raeece"/>
        </authorList>
    </citation>
    <scope>NUCLEOTIDE SEQUENCE</scope>
</reference>
<dbReference type="VEuPathDB" id="CryptoDB:Cvel_1546"/>
<feature type="region of interest" description="Disordered" evidence="2">
    <location>
        <begin position="546"/>
        <end position="628"/>
    </location>
</feature>
<accession>A0A0G4HYK6</accession>
<dbReference type="InterPro" id="IPR040346">
    <property type="entry name" value="GEX1/Brambleberry"/>
</dbReference>
<keyword evidence="3" id="KW-1133">Transmembrane helix</keyword>
<feature type="transmembrane region" description="Helical" evidence="3">
    <location>
        <begin position="356"/>
        <end position="375"/>
    </location>
</feature>
<evidence type="ECO:0000256" key="2">
    <source>
        <dbReference type="SAM" id="MobiDB-lite"/>
    </source>
</evidence>
<dbReference type="PANTHER" id="PTHR33538:SF2">
    <property type="entry name" value="PROTEIN GAMETE EXPRESSED 1"/>
    <property type="match status" value="1"/>
</dbReference>
<organism evidence="5">
    <name type="scientific">Chromera velia CCMP2878</name>
    <dbReference type="NCBI Taxonomy" id="1169474"/>
    <lineage>
        <taxon>Eukaryota</taxon>
        <taxon>Sar</taxon>
        <taxon>Alveolata</taxon>
        <taxon>Colpodellida</taxon>
        <taxon>Chromeraceae</taxon>
        <taxon>Chromera</taxon>
    </lineage>
</organism>
<feature type="transmembrane region" description="Helical" evidence="3">
    <location>
        <begin position="324"/>
        <end position="344"/>
    </location>
</feature>
<evidence type="ECO:0000313" key="5">
    <source>
        <dbReference type="EMBL" id="CEM49619.1"/>
    </source>
</evidence>
<evidence type="ECO:0000256" key="3">
    <source>
        <dbReference type="SAM" id="Phobius"/>
    </source>
</evidence>
<feature type="region of interest" description="Disordered" evidence="2">
    <location>
        <begin position="670"/>
        <end position="788"/>
    </location>
</feature>
<feature type="compositionally biased region" description="Low complexity" evidence="2">
    <location>
        <begin position="609"/>
        <end position="628"/>
    </location>
</feature>
<keyword evidence="3" id="KW-0812">Transmembrane</keyword>
<dbReference type="PANTHER" id="PTHR33538">
    <property type="entry name" value="PROTEIN GAMETE EXPRESSED 1"/>
    <property type="match status" value="1"/>
</dbReference>
<evidence type="ECO:0000256" key="1">
    <source>
        <dbReference type="SAM" id="Coils"/>
    </source>
</evidence>
<feature type="region of interest" description="Disordered" evidence="2">
    <location>
        <begin position="458"/>
        <end position="494"/>
    </location>
</feature>
<sequence length="824" mass="89610">MGRGDCLKTGVLFFLSLLSPFCLCSPSPSQGSPIVELSLSSQAEWSAAVQRMSQPQQLFSPLEKYKSCLARVIDFLPRDCVIDDLNQQTVALALIICDMDRIGRPYLRKEIQGSHAAAHDDEFSLAAIERAALSLQEKKEAHGSCTERGIEEGGGGSKAEDSLCLKERSVEVEEATKALENKINAIARNLNDDGYMSFVNYRTHLDNLCFYTQAAEWQHRTEGLVNRLSFAAMGMMDSLDEFREGHRRLLENNEEMLQRQEETVESSQKVAAAVETARQSVNGKLEEMGEAARASAERVESFFERLTDIWARVETLHSLFLGDWFGLQSAMTYLLYCALFFVLTVFESTRRARAPLLLMTVGACALESVVIAAAVQGGLDFGIAALSSSASSPADGVDLLALVHRCQGWWRRGLLLVASGVLQWHFWFFVDPQRRTEMKVDEVLDRVKGVEEKVKVDGGVHHRGSGSGRANRSAELCWEEEEEEEVGGTPESGRERDLLHRVGEWFRAFGSSRVRGNGNGRRRGSESNVVVGIWSLLKSGRCKASCDSDESDSDFCPSEFLEGDGETRGQGNEGGVEATGDGSPAHLFSSVLSARGARGRRAVPPPPVSISNGSRGGVPSSSSSSCLHSFLVPRRNPERKARGTSFDPLCENCWEGRCAPLPLPRTSVHHGGTGVVAPRTGGGTARRFFARSGNNQAGGSGNLLETPFTAATSSSGGATGREGGRQSWWSSLSFSSSSLPPASASASRSPAGRAKSPCPPMQGGRRQNRGDERGAEEEGTGCNSDRSKSCAERKFNEVLWLETPEAFERLLVSRLAFHGKESSS</sequence>
<dbReference type="EMBL" id="CDMZ01004388">
    <property type="protein sequence ID" value="CEM49619.1"/>
    <property type="molecule type" value="Genomic_DNA"/>
</dbReference>
<feature type="compositionally biased region" description="Low complexity" evidence="2">
    <location>
        <begin position="727"/>
        <end position="756"/>
    </location>
</feature>
<feature type="compositionally biased region" description="Acidic residues" evidence="2">
    <location>
        <begin position="477"/>
        <end position="486"/>
    </location>
</feature>
<dbReference type="AlphaFoldDB" id="A0A0G4HYK6"/>
<proteinExistence type="predicted"/>
<feature type="coiled-coil region" evidence="1">
    <location>
        <begin position="239"/>
        <end position="270"/>
    </location>
</feature>
<protein>
    <submittedName>
        <fullName evidence="5">Uncharacterized protein</fullName>
    </submittedName>
</protein>
<evidence type="ECO:0000256" key="4">
    <source>
        <dbReference type="SAM" id="SignalP"/>
    </source>
</evidence>
<keyword evidence="3" id="KW-0472">Membrane</keyword>
<name>A0A0G4HYK6_9ALVE</name>